<dbReference type="Gene3D" id="3.30.450.20">
    <property type="entry name" value="PAS domain"/>
    <property type="match status" value="3"/>
</dbReference>
<dbReference type="SUPFAM" id="SSF46894">
    <property type="entry name" value="C-terminal effector domain of the bipartite response regulators"/>
    <property type="match status" value="1"/>
</dbReference>
<dbReference type="Pfam" id="PF00196">
    <property type="entry name" value="GerE"/>
    <property type="match status" value="1"/>
</dbReference>
<dbReference type="PRINTS" id="PR00038">
    <property type="entry name" value="HTHLUXR"/>
</dbReference>
<dbReference type="EC" id="2.7.13.3" evidence="2"/>
<dbReference type="SUPFAM" id="SSF52172">
    <property type="entry name" value="CheY-like"/>
    <property type="match status" value="1"/>
</dbReference>
<dbReference type="InterPro" id="IPR000700">
    <property type="entry name" value="PAS-assoc_C"/>
</dbReference>
<dbReference type="PANTHER" id="PTHR43304:SF1">
    <property type="entry name" value="PAC DOMAIN-CONTAINING PROTEIN"/>
    <property type="match status" value="1"/>
</dbReference>
<dbReference type="InterPro" id="IPR035965">
    <property type="entry name" value="PAS-like_dom_sf"/>
</dbReference>
<dbReference type="PROSITE" id="PS50043">
    <property type="entry name" value="HTH_LUXR_2"/>
    <property type="match status" value="1"/>
</dbReference>
<proteinExistence type="predicted"/>
<dbReference type="EMBL" id="BAAAGA010000006">
    <property type="protein sequence ID" value="GAA0627681.1"/>
    <property type="molecule type" value="Genomic_DNA"/>
</dbReference>
<dbReference type="InterPro" id="IPR013656">
    <property type="entry name" value="PAS_4"/>
</dbReference>
<evidence type="ECO:0000259" key="6">
    <source>
        <dbReference type="PROSITE" id="PS50043"/>
    </source>
</evidence>
<dbReference type="RefSeq" id="WP_343794400.1">
    <property type="nucleotide sequence ID" value="NZ_BAAAGA010000006.1"/>
</dbReference>
<feature type="domain" description="PAC" evidence="7">
    <location>
        <begin position="114"/>
        <end position="167"/>
    </location>
</feature>
<protein>
    <recommendedName>
        <fullName evidence="2">histidine kinase</fullName>
        <ecNumber evidence="2">2.7.13.3</ecNumber>
    </recommendedName>
</protein>
<evidence type="ECO:0000256" key="5">
    <source>
        <dbReference type="ARBA" id="ARBA00022777"/>
    </source>
</evidence>
<evidence type="ECO:0000256" key="3">
    <source>
        <dbReference type="ARBA" id="ARBA00022553"/>
    </source>
</evidence>
<dbReference type="SMART" id="SM00086">
    <property type="entry name" value="PAC"/>
    <property type="match status" value="2"/>
</dbReference>
<feature type="domain" description="HTH luxR-type" evidence="6">
    <location>
        <begin position="546"/>
        <end position="611"/>
    </location>
</feature>
<dbReference type="PANTHER" id="PTHR43304">
    <property type="entry name" value="PHYTOCHROME-LIKE PROTEIN CPH1"/>
    <property type="match status" value="1"/>
</dbReference>
<accession>A0ABP3S6T5</accession>
<evidence type="ECO:0000256" key="4">
    <source>
        <dbReference type="ARBA" id="ARBA00022679"/>
    </source>
</evidence>
<keyword evidence="9" id="KW-1185">Reference proteome</keyword>
<keyword evidence="4" id="KW-0808">Transferase</keyword>
<dbReference type="InterPro" id="IPR000014">
    <property type="entry name" value="PAS"/>
</dbReference>
<evidence type="ECO:0000256" key="1">
    <source>
        <dbReference type="ARBA" id="ARBA00000085"/>
    </source>
</evidence>
<dbReference type="Gene3D" id="1.10.10.10">
    <property type="entry name" value="Winged helix-like DNA-binding domain superfamily/Winged helix DNA-binding domain"/>
    <property type="match status" value="1"/>
</dbReference>
<sequence>MLDFAHVDSPILSGGGRAGERIRSFPWRETPIGPIESWDRELISALNLIMTTRFPMFLTWGPEHQLFHNDAYEPAITGKGDCIGRPLRMVFPEAWLSVAPLLARTLAGEATYFEDYQIPLARNAVLSPTWWSFSYSPVRKADGEIGGVLGVVYETTRRFLAEQALRSSESALIAVTDMAPSLLWRCDSNGRMTWANQRLLEYIGREGVSDLDWDDNLHPDNVPDICRQLNQCQLSGHAFESQQRIKGGDGEYRWFIVRSQQVLNSDGASVGWCGSAIDIDDWKTALHDRLGDRTDLMRQFSASDATLMWVADVRSREVEALNPEARAAWALPVDGKPVPWSEWISVMHPDDQPQMAMLFDRVADGEVTQIKFRRVTEDGGLRRFHATAFPIPGNDGAVRRIGGMVVDVTRNVDQRIYLIDTDTRRQNALSHALTRLGMRVRAFDDTASFERVSTDLLPGCVILAERSDFDQTLHTAGVLTLNRDRLPWIVVGAFDRRLDDVVRLMKLGAADVVIESRGPDAISAAVVSALSIHRPAAGPARQENDARRRIAELSRREREVLEGLVAGCTNKTIALQLQLSPRTVETHRAHLMDRLGVNTLADLLKLASDAGVEGGVKKA</sequence>
<dbReference type="PROSITE" id="PS50113">
    <property type="entry name" value="PAC"/>
    <property type="match status" value="1"/>
</dbReference>
<dbReference type="InterPro" id="IPR013655">
    <property type="entry name" value="PAS_fold_3"/>
</dbReference>
<comment type="catalytic activity">
    <reaction evidence="1">
        <text>ATP + protein L-histidine = ADP + protein N-phospho-L-histidine.</text>
        <dbReference type="EC" id="2.7.13.3"/>
    </reaction>
</comment>
<evidence type="ECO:0000313" key="9">
    <source>
        <dbReference type="Proteomes" id="UP001501352"/>
    </source>
</evidence>
<reference evidence="9" key="1">
    <citation type="journal article" date="2019" name="Int. J. Syst. Evol. Microbiol.">
        <title>The Global Catalogue of Microorganisms (GCM) 10K type strain sequencing project: providing services to taxonomists for standard genome sequencing and annotation.</title>
        <authorList>
            <consortium name="The Broad Institute Genomics Platform"/>
            <consortium name="The Broad Institute Genome Sequencing Center for Infectious Disease"/>
            <person name="Wu L."/>
            <person name="Ma J."/>
        </authorList>
    </citation>
    <scope>NUCLEOTIDE SEQUENCE [LARGE SCALE GENOMIC DNA]</scope>
    <source>
        <strain evidence="9">JCM 12928</strain>
    </source>
</reference>
<dbReference type="SMART" id="SM00421">
    <property type="entry name" value="HTH_LUXR"/>
    <property type="match status" value="1"/>
</dbReference>
<dbReference type="CDD" id="cd00130">
    <property type="entry name" value="PAS"/>
    <property type="match status" value="1"/>
</dbReference>
<dbReference type="InterPro" id="IPR036388">
    <property type="entry name" value="WH-like_DNA-bd_sf"/>
</dbReference>
<evidence type="ECO:0000256" key="2">
    <source>
        <dbReference type="ARBA" id="ARBA00012438"/>
    </source>
</evidence>
<gene>
    <name evidence="8" type="ORF">GCM10009422_25880</name>
</gene>
<dbReference type="SUPFAM" id="SSF55785">
    <property type="entry name" value="PYP-like sensor domain (PAS domain)"/>
    <property type="match status" value="3"/>
</dbReference>
<evidence type="ECO:0000313" key="8">
    <source>
        <dbReference type="EMBL" id="GAA0627681.1"/>
    </source>
</evidence>
<keyword evidence="5" id="KW-0418">Kinase</keyword>
<dbReference type="PROSITE" id="PS00622">
    <property type="entry name" value="HTH_LUXR_1"/>
    <property type="match status" value="1"/>
</dbReference>
<dbReference type="Pfam" id="PF08447">
    <property type="entry name" value="PAS_3"/>
    <property type="match status" value="2"/>
</dbReference>
<name>A0ABP3S6T5_9CAUL</name>
<keyword evidence="3" id="KW-0597">Phosphoprotein</keyword>
<dbReference type="InterPro" id="IPR001610">
    <property type="entry name" value="PAC"/>
</dbReference>
<dbReference type="Proteomes" id="UP001501352">
    <property type="component" value="Unassembled WGS sequence"/>
</dbReference>
<dbReference type="CDD" id="cd06170">
    <property type="entry name" value="LuxR_C_like"/>
    <property type="match status" value="1"/>
</dbReference>
<dbReference type="InterPro" id="IPR052162">
    <property type="entry name" value="Sensor_kinase/Photoreceptor"/>
</dbReference>
<dbReference type="InterPro" id="IPR016032">
    <property type="entry name" value="Sig_transdc_resp-reg_C-effctor"/>
</dbReference>
<dbReference type="InterPro" id="IPR011006">
    <property type="entry name" value="CheY-like_superfamily"/>
</dbReference>
<organism evidence="8 9">
    <name type="scientific">Brevundimonas kwangchunensis</name>
    <dbReference type="NCBI Taxonomy" id="322163"/>
    <lineage>
        <taxon>Bacteria</taxon>
        <taxon>Pseudomonadati</taxon>
        <taxon>Pseudomonadota</taxon>
        <taxon>Alphaproteobacteria</taxon>
        <taxon>Caulobacterales</taxon>
        <taxon>Caulobacteraceae</taxon>
        <taxon>Brevundimonas</taxon>
    </lineage>
</organism>
<dbReference type="InterPro" id="IPR000792">
    <property type="entry name" value="Tscrpt_reg_LuxR_C"/>
</dbReference>
<dbReference type="Pfam" id="PF08448">
    <property type="entry name" value="PAS_4"/>
    <property type="match status" value="1"/>
</dbReference>
<comment type="caution">
    <text evidence="8">The sequence shown here is derived from an EMBL/GenBank/DDBJ whole genome shotgun (WGS) entry which is preliminary data.</text>
</comment>
<dbReference type="NCBIfam" id="TIGR00229">
    <property type="entry name" value="sensory_box"/>
    <property type="match status" value="1"/>
</dbReference>
<evidence type="ECO:0000259" key="7">
    <source>
        <dbReference type="PROSITE" id="PS50113"/>
    </source>
</evidence>